<dbReference type="Pfam" id="PF07719">
    <property type="entry name" value="TPR_2"/>
    <property type="match status" value="1"/>
</dbReference>
<keyword evidence="2 3" id="KW-0802">TPR repeat</keyword>
<evidence type="ECO:0000256" key="2">
    <source>
        <dbReference type="ARBA" id="ARBA00022803"/>
    </source>
</evidence>
<evidence type="ECO:0000313" key="4">
    <source>
        <dbReference type="EMBL" id="RDU24730.1"/>
    </source>
</evidence>
<dbReference type="OrthoDB" id="1690769at2"/>
<evidence type="ECO:0000313" key="5">
    <source>
        <dbReference type="Proteomes" id="UP000255036"/>
    </source>
</evidence>
<proteinExistence type="predicted"/>
<dbReference type="InterPro" id="IPR013105">
    <property type="entry name" value="TPR_2"/>
</dbReference>
<evidence type="ECO:0000256" key="1">
    <source>
        <dbReference type="ARBA" id="ARBA00022737"/>
    </source>
</evidence>
<reference evidence="4 5" key="1">
    <citation type="submission" date="2018-07" db="EMBL/GenBank/DDBJ databases">
        <title>Anaerosacharophilus polymeroproducens gen. nov. sp. nov., an anaerobic bacterium isolated from salt field.</title>
        <authorList>
            <person name="Kim W."/>
            <person name="Yang S.-H."/>
            <person name="Oh J."/>
            <person name="Lee J.-H."/>
            <person name="Kwon K.K."/>
        </authorList>
    </citation>
    <scope>NUCLEOTIDE SEQUENCE [LARGE SCALE GENOMIC DNA]</scope>
    <source>
        <strain evidence="4 5">MCWD5</strain>
    </source>
</reference>
<dbReference type="RefSeq" id="WP_115480962.1">
    <property type="nucleotide sequence ID" value="NZ_QRCT01000012.1"/>
</dbReference>
<dbReference type="InterPro" id="IPR011990">
    <property type="entry name" value="TPR-like_helical_dom_sf"/>
</dbReference>
<name>A0A371AZ24_9FIRM</name>
<dbReference type="PROSITE" id="PS50005">
    <property type="entry name" value="TPR"/>
    <property type="match status" value="1"/>
</dbReference>
<comment type="caution">
    <text evidence="4">The sequence shown here is derived from an EMBL/GenBank/DDBJ whole genome shotgun (WGS) entry which is preliminary data.</text>
</comment>
<organism evidence="4 5">
    <name type="scientific">Anaerosacchariphilus polymeriproducens</name>
    <dbReference type="NCBI Taxonomy" id="1812858"/>
    <lineage>
        <taxon>Bacteria</taxon>
        <taxon>Bacillati</taxon>
        <taxon>Bacillota</taxon>
        <taxon>Clostridia</taxon>
        <taxon>Lachnospirales</taxon>
        <taxon>Lachnospiraceae</taxon>
        <taxon>Anaerosacchariphilus</taxon>
    </lineage>
</organism>
<gene>
    <name evidence="4" type="ORF">DWV06_04480</name>
</gene>
<accession>A0A371AZ24</accession>
<protein>
    <submittedName>
        <fullName evidence="4">Tetratricopeptide repeat protein</fullName>
    </submittedName>
</protein>
<dbReference type="AlphaFoldDB" id="A0A371AZ24"/>
<dbReference type="InterPro" id="IPR019734">
    <property type="entry name" value="TPR_rpt"/>
</dbReference>
<keyword evidence="1" id="KW-0677">Repeat</keyword>
<evidence type="ECO:0000256" key="3">
    <source>
        <dbReference type="PROSITE-ProRule" id="PRU00339"/>
    </source>
</evidence>
<keyword evidence="5" id="KW-1185">Reference proteome</keyword>
<dbReference type="EMBL" id="QRCT01000012">
    <property type="protein sequence ID" value="RDU24730.1"/>
    <property type="molecule type" value="Genomic_DNA"/>
</dbReference>
<dbReference type="Gene3D" id="1.25.40.10">
    <property type="entry name" value="Tetratricopeptide repeat domain"/>
    <property type="match status" value="1"/>
</dbReference>
<dbReference type="SUPFAM" id="SSF48452">
    <property type="entry name" value="TPR-like"/>
    <property type="match status" value="1"/>
</dbReference>
<sequence length="118" mass="13771">MSKKELYSKDILEWINEAIDLLNGNKLQESYEMIIKALEQNPNAPEPQNLLGLWYELQGDNDMARKHYRAAYALDPTYKSASRNLERVCTIFTSDSKVIDLEDEILKELKEIKTGYRK</sequence>
<dbReference type="SMART" id="SM00028">
    <property type="entry name" value="TPR"/>
    <property type="match status" value="2"/>
</dbReference>
<feature type="repeat" description="TPR" evidence="3">
    <location>
        <begin position="45"/>
        <end position="78"/>
    </location>
</feature>
<dbReference type="Proteomes" id="UP000255036">
    <property type="component" value="Unassembled WGS sequence"/>
</dbReference>